<evidence type="ECO:0000256" key="3">
    <source>
        <dbReference type="ARBA" id="ARBA00022793"/>
    </source>
</evidence>
<dbReference type="GO" id="GO:0004058">
    <property type="term" value="F:aromatic-L-amino-acid decarboxylase activity"/>
    <property type="evidence" value="ECO:0007669"/>
    <property type="project" value="UniProtKB-ARBA"/>
</dbReference>
<dbReference type="InterPro" id="IPR015421">
    <property type="entry name" value="PyrdxlP-dep_Trfase_major"/>
</dbReference>
<comment type="similarity">
    <text evidence="2 7">Belongs to the group II decarboxylase family.</text>
</comment>
<keyword evidence="5 7" id="KW-0456">Lyase</keyword>
<dbReference type="GO" id="GO:0019752">
    <property type="term" value="P:carboxylic acid metabolic process"/>
    <property type="evidence" value="ECO:0007669"/>
    <property type="project" value="InterPro"/>
</dbReference>
<dbReference type="PANTHER" id="PTHR45677">
    <property type="entry name" value="GLUTAMATE DECARBOXYLASE-RELATED"/>
    <property type="match status" value="1"/>
</dbReference>
<keyword evidence="8" id="KW-0808">Transferase</keyword>
<dbReference type="GO" id="GO:0030170">
    <property type="term" value="F:pyridoxal phosphate binding"/>
    <property type="evidence" value="ECO:0007669"/>
    <property type="project" value="InterPro"/>
</dbReference>
<dbReference type="Pfam" id="PF00282">
    <property type="entry name" value="Pyridoxal_deC"/>
    <property type="match status" value="1"/>
</dbReference>
<evidence type="ECO:0000256" key="1">
    <source>
        <dbReference type="ARBA" id="ARBA00001933"/>
    </source>
</evidence>
<comment type="caution">
    <text evidence="8">The sequence shown here is derived from an EMBL/GenBank/DDBJ whole genome shotgun (WGS) entry which is preliminary data.</text>
</comment>
<protein>
    <submittedName>
        <fullName evidence="8">Aminotransferase class I/II-fold pyridoxal phosphate-dependent enzyme</fullName>
    </submittedName>
</protein>
<evidence type="ECO:0000256" key="5">
    <source>
        <dbReference type="ARBA" id="ARBA00023239"/>
    </source>
</evidence>
<evidence type="ECO:0000256" key="6">
    <source>
        <dbReference type="PIRSR" id="PIRSR602129-50"/>
    </source>
</evidence>
<dbReference type="InterPro" id="IPR002129">
    <property type="entry name" value="PyrdxlP-dep_de-COase"/>
</dbReference>
<dbReference type="Gene3D" id="3.90.1150.170">
    <property type="match status" value="1"/>
</dbReference>
<name>A0A928X188_LEPEC</name>
<dbReference type="InterPro" id="IPR015424">
    <property type="entry name" value="PyrdxlP-dep_Trfase"/>
</dbReference>
<dbReference type="Gene3D" id="3.40.640.10">
    <property type="entry name" value="Type I PLP-dependent aspartate aminotransferase-like (Major domain)"/>
    <property type="match status" value="1"/>
</dbReference>
<proteinExistence type="inferred from homology"/>
<dbReference type="Gene3D" id="3.90.1150.10">
    <property type="entry name" value="Aspartate Aminotransferase, domain 1"/>
    <property type="match status" value="1"/>
</dbReference>
<keyword evidence="3" id="KW-0210">Decarboxylase</keyword>
<evidence type="ECO:0000256" key="2">
    <source>
        <dbReference type="ARBA" id="ARBA00009533"/>
    </source>
</evidence>
<gene>
    <name evidence="8" type="ORF">IQ260_03375</name>
</gene>
<evidence type="ECO:0000313" key="8">
    <source>
        <dbReference type="EMBL" id="MBE9065689.1"/>
    </source>
</evidence>
<reference evidence="8" key="1">
    <citation type="submission" date="2020-10" db="EMBL/GenBank/DDBJ databases">
        <authorList>
            <person name="Castelo-Branco R."/>
            <person name="Eusebio N."/>
            <person name="Adriana R."/>
            <person name="Vieira A."/>
            <person name="Brugerolle De Fraissinette N."/>
            <person name="Rezende De Castro R."/>
            <person name="Schneider M.P."/>
            <person name="Vasconcelos V."/>
            <person name="Leao P.N."/>
        </authorList>
    </citation>
    <scope>NUCLEOTIDE SEQUENCE</scope>
    <source>
        <strain evidence="8">LEGE 11479</strain>
    </source>
</reference>
<dbReference type="RefSeq" id="WP_193990847.1">
    <property type="nucleotide sequence ID" value="NZ_JADEXP010000015.1"/>
</dbReference>
<evidence type="ECO:0000256" key="4">
    <source>
        <dbReference type="ARBA" id="ARBA00022898"/>
    </source>
</evidence>
<evidence type="ECO:0000256" key="7">
    <source>
        <dbReference type="RuleBase" id="RU000382"/>
    </source>
</evidence>
<dbReference type="PANTHER" id="PTHR45677:SF8">
    <property type="entry name" value="CYSTEINE SULFINIC ACID DECARBOXYLASE"/>
    <property type="match status" value="1"/>
</dbReference>
<sequence>MDFSALPTTAFMRPDGANRDAIASLLHQVVDLLVETMAEATERSPLPESLEVQDWAQVPDRSVDVESLLERVRSQLHHAMNAAHPGYIGHMDSIPTTMSVVGDLLVAALNNNMLSVEMSPVFSRLETLVLQQVTQLFGLGPEANGVLVSGGSLANLQALIVARNQAFGSLEHGIPQGQQPVFLVSEVAHTSFQKAAMIMGLGTKAAIPVATNKDSQLDIDDLSARISRAIAAGQKPFAIVATAGTTVTGSIDPIADMAKIAQRHQLWFHVDAAYGGAVMFSQRHRYQLAGIELADSVTFNPQKWLYVAKTCAMVMFRQFDLLQHHFRVLAPYMNDHNDWPNLGELTVQGTRHADILKLWLSLQHIGRDGYSAIIDHNYDLTQAFTAAVKARPFLVLASQPQMNLICFRAEPSGVPAHQRDSWNQQLQQWLLQKGNTFLSLPVYRGERWLKAVLLNPFTTAEHIEQLFAHIDAYHTAHSAVVRTT</sequence>
<dbReference type="EMBL" id="JADEXP010000015">
    <property type="protein sequence ID" value="MBE9065689.1"/>
    <property type="molecule type" value="Genomic_DNA"/>
</dbReference>
<dbReference type="SUPFAM" id="SSF53383">
    <property type="entry name" value="PLP-dependent transferases"/>
    <property type="match status" value="1"/>
</dbReference>
<feature type="modified residue" description="N6-(pyridoxal phosphate)lysine" evidence="6">
    <location>
        <position position="303"/>
    </location>
</feature>
<dbReference type="GO" id="GO:0008483">
    <property type="term" value="F:transaminase activity"/>
    <property type="evidence" value="ECO:0007669"/>
    <property type="project" value="UniProtKB-KW"/>
</dbReference>
<dbReference type="InterPro" id="IPR015422">
    <property type="entry name" value="PyrdxlP-dep_Trfase_small"/>
</dbReference>
<organism evidence="8 9">
    <name type="scientific">Leptolyngbya cf. ectocarpi LEGE 11479</name>
    <dbReference type="NCBI Taxonomy" id="1828722"/>
    <lineage>
        <taxon>Bacteria</taxon>
        <taxon>Bacillati</taxon>
        <taxon>Cyanobacteriota</taxon>
        <taxon>Cyanophyceae</taxon>
        <taxon>Leptolyngbyales</taxon>
        <taxon>Leptolyngbyaceae</taxon>
        <taxon>Leptolyngbya group</taxon>
        <taxon>Leptolyngbya</taxon>
    </lineage>
</organism>
<comment type="cofactor">
    <cofactor evidence="1 6 7">
        <name>pyridoxal 5'-phosphate</name>
        <dbReference type="ChEBI" id="CHEBI:597326"/>
    </cofactor>
</comment>
<keyword evidence="9" id="KW-1185">Reference proteome</keyword>
<keyword evidence="8" id="KW-0032">Aminotransferase</keyword>
<dbReference type="AlphaFoldDB" id="A0A928X188"/>
<evidence type="ECO:0000313" key="9">
    <source>
        <dbReference type="Proteomes" id="UP000615026"/>
    </source>
</evidence>
<dbReference type="Proteomes" id="UP000615026">
    <property type="component" value="Unassembled WGS sequence"/>
</dbReference>
<keyword evidence="4 6" id="KW-0663">Pyridoxal phosphate</keyword>
<accession>A0A928X188</accession>
<dbReference type="GO" id="GO:0005737">
    <property type="term" value="C:cytoplasm"/>
    <property type="evidence" value="ECO:0007669"/>
    <property type="project" value="TreeGrafter"/>
</dbReference>